<dbReference type="EMBL" id="WRXO01000001">
    <property type="protein sequence ID" value="MVT39150.1"/>
    <property type="molecule type" value="Genomic_DNA"/>
</dbReference>
<evidence type="ECO:0000313" key="2">
    <source>
        <dbReference type="Proteomes" id="UP000468388"/>
    </source>
</evidence>
<comment type="caution">
    <text evidence="1">The sequence shown here is derived from an EMBL/GenBank/DDBJ whole genome shotgun (WGS) entry which is preliminary data.</text>
</comment>
<dbReference type="OrthoDB" id="676292at2"/>
<organism evidence="1 2">
    <name type="scientific">Chitinophaga oryziterrae</name>
    <dbReference type="NCBI Taxonomy" id="1031224"/>
    <lineage>
        <taxon>Bacteria</taxon>
        <taxon>Pseudomonadati</taxon>
        <taxon>Bacteroidota</taxon>
        <taxon>Chitinophagia</taxon>
        <taxon>Chitinophagales</taxon>
        <taxon>Chitinophagaceae</taxon>
        <taxon>Chitinophaga</taxon>
    </lineage>
</organism>
<reference evidence="1 2" key="1">
    <citation type="submission" date="2019-12" db="EMBL/GenBank/DDBJ databases">
        <title>The draft genomic sequence of strain Chitinophaga oryziterrae JCM 16595.</title>
        <authorList>
            <person name="Zhang X."/>
        </authorList>
    </citation>
    <scope>NUCLEOTIDE SEQUENCE [LARGE SCALE GENOMIC DNA]</scope>
    <source>
        <strain evidence="1 2">JCM 16595</strain>
    </source>
</reference>
<dbReference type="Proteomes" id="UP000468388">
    <property type="component" value="Unassembled WGS sequence"/>
</dbReference>
<sequence>MLEATSYSVTINMYVGNGYVQTGSFFVGHDKEEASELFAQLNGNSIAMSRTVLRLELMATNEQGLDTVLDTLGCTLCEMSENIKVILKETFRMLNMV</sequence>
<accession>A0A6N8J1T9</accession>
<evidence type="ECO:0000313" key="1">
    <source>
        <dbReference type="EMBL" id="MVT39150.1"/>
    </source>
</evidence>
<gene>
    <name evidence="1" type="ORF">GO495_01025</name>
</gene>
<dbReference type="RefSeq" id="WP_157297852.1">
    <property type="nucleotide sequence ID" value="NZ_BAAAZB010000005.1"/>
</dbReference>
<dbReference type="AlphaFoldDB" id="A0A6N8J1T9"/>
<name>A0A6N8J1T9_9BACT</name>
<proteinExistence type="predicted"/>
<protein>
    <submittedName>
        <fullName evidence="1">Uncharacterized protein</fullName>
    </submittedName>
</protein>
<keyword evidence="2" id="KW-1185">Reference proteome</keyword>